<dbReference type="InterPro" id="IPR032710">
    <property type="entry name" value="NTF2-like_dom_sf"/>
</dbReference>
<organism evidence="1 2">
    <name type="scientific">Aquibium pacificus</name>
    <dbReference type="NCBI Taxonomy" id="3153579"/>
    <lineage>
        <taxon>Bacteria</taxon>
        <taxon>Pseudomonadati</taxon>
        <taxon>Pseudomonadota</taxon>
        <taxon>Alphaproteobacteria</taxon>
        <taxon>Hyphomicrobiales</taxon>
        <taxon>Phyllobacteriaceae</taxon>
        <taxon>Aquibium</taxon>
    </lineage>
</organism>
<dbReference type="EMBL" id="JBDPGJ010000003">
    <property type="protein sequence ID" value="MEX0406813.1"/>
    <property type="molecule type" value="Genomic_DNA"/>
</dbReference>
<dbReference type="Pfam" id="PF07366">
    <property type="entry name" value="SnoaL"/>
    <property type="match status" value="1"/>
</dbReference>
<protein>
    <submittedName>
        <fullName evidence="1">Ester cyclase</fullName>
    </submittedName>
</protein>
<reference evidence="1 2" key="1">
    <citation type="submission" date="2024-05" db="EMBL/GenBank/DDBJ databases">
        <authorList>
            <person name="Jiang F."/>
        </authorList>
    </citation>
    <scope>NUCLEOTIDE SEQUENCE [LARGE SCALE GENOMIC DNA]</scope>
    <source>
        <strain evidence="1 2">LZ166</strain>
    </source>
</reference>
<accession>A0ABV3SJ61</accession>
<proteinExistence type="predicted"/>
<sequence length="103" mass="11588">MAITSDARMLVRAFVDAINERNWRAVGDVVTEDFPRHSAAAGERPVLSRADLIEFLQREFETFPDAARRSKKCSWMATRWPSGTGLPERSLATSTTLRHLARG</sequence>
<evidence type="ECO:0000313" key="2">
    <source>
        <dbReference type="Proteomes" id="UP001556692"/>
    </source>
</evidence>
<comment type="caution">
    <text evidence="1">The sequence shown here is derived from an EMBL/GenBank/DDBJ whole genome shotgun (WGS) entry which is preliminary data.</text>
</comment>
<gene>
    <name evidence="1" type="ORF">ABGN05_14185</name>
</gene>
<dbReference type="Gene3D" id="3.10.450.50">
    <property type="match status" value="1"/>
</dbReference>
<dbReference type="Proteomes" id="UP001556692">
    <property type="component" value="Unassembled WGS sequence"/>
</dbReference>
<name>A0ABV3SJ61_9HYPH</name>
<keyword evidence="2" id="KW-1185">Reference proteome</keyword>
<dbReference type="SUPFAM" id="SSF54427">
    <property type="entry name" value="NTF2-like"/>
    <property type="match status" value="1"/>
</dbReference>
<evidence type="ECO:0000313" key="1">
    <source>
        <dbReference type="EMBL" id="MEX0406813.1"/>
    </source>
</evidence>
<dbReference type="InterPro" id="IPR009959">
    <property type="entry name" value="Cyclase_SnoaL-like"/>
</dbReference>